<keyword evidence="1" id="KW-0812">Transmembrane</keyword>
<dbReference type="Proteomes" id="UP000027997">
    <property type="component" value="Unassembled WGS sequence"/>
</dbReference>
<organism evidence="2 3">
    <name type="scientific">Endozoicomonas elysicola</name>
    <dbReference type="NCBI Taxonomy" id="305900"/>
    <lineage>
        <taxon>Bacteria</taxon>
        <taxon>Pseudomonadati</taxon>
        <taxon>Pseudomonadota</taxon>
        <taxon>Gammaproteobacteria</taxon>
        <taxon>Oceanospirillales</taxon>
        <taxon>Endozoicomonadaceae</taxon>
        <taxon>Endozoicomonas</taxon>
    </lineage>
</organism>
<evidence type="ECO:0000313" key="3">
    <source>
        <dbReference type="Proteomes" id="UP000027997"/>
    </source>
</evidence>
<gene>
    <name evidence="2" type="ORF">GV64_07435</name>
</gene>
<keyword evidence="3" id="KW-1185">Reference proteome</keyword>
<feature type="transmembrane region" description="Helical" evidence="1">
    <location>
        <begin position="230"/>
        <end position="253"/>
    </location>
</feature>
<keyword evidence="1" id="KW-1133">Transmembrane helix</keyword>
<dbReference type="AlphaFoldDB" id="A0A081K8W7"/>
<dbReference type="RefSeq" id="WP_020580815.1">
    <property type="nucleotide sequence ID" value="NZ_JOJP01000001.1"/>
</dbReference>
<evidence type="ECO:0000313" key="2">
    <source>
        <dbReference type="EMBL" id="KEI70593.1"/>
    </source>
</evidence>
<comment type="caution">
    <text evidence="2">The sequence shown here is derived from an EMBL/GenBank/DDBJ whole genome shotgun (WGS) entry which is preliminary data.</text>
</comment>
<evidence type="ECO:0000256" key="1">
    <source>
        <dbReference type="SAM" id="Phobius"/>
    </source>
</evidence>
<sequence length="259" mass="29331">MPDTSQLINSRAQPIPVSEINWAVRNLEDSYNGQLSTGQRVNHPPKDRAITRTIIVASSAYEENMEGFIKALRDRGCRTLFLSLPYNDLDANGEKIIRNVKKENPDMQLILCHSIFNRRFAITDVPDALYNKFLPVAARILGKENVGVIVHDFESQSSELHATLKAMPNTQKTTFEASAFVELTNRLDNKSTNESINRAVDAVFTNMLSRPYVEQTSTLTTKATGSKNSLLAWFLSGIKSFFSGIINFLQWLFTWPWRK</sequence>
<dbReference type="EMBL" id="JOJP01000001">
    <property type="protein sequence ID" value="KEI70593.1"/>
    <property type="molecule type" value="Genomic_DNA"/>
</dbReference>
<keyword evidence="1" id="KW-0472">Membrane</keyword>
<accession>A0A081K8W7</accession>
<proteinExistence type="predicted"/>
<protein>
    <submittedName>
        <fullName evidence="2">Uncharacterized protein</fullName>
    </submittedName>
</protein>
<name>A0A081K8W7_9GAMM</name>
<reference evidence="2 3" key="1">
    <citation type="submission" date="2014-06" db="EMBL/GenBank/DDBJ databases">
        <title>Whole Genome Sequences of Three Symbiotic Endozoicomonas Bacteria.</title>
        <authorList>
            <person name="Neave M.J."/>
            <person name="Apprill A."/>
            <person name="Voolstra C.R."/>
        </authorList>
    </citation>
    <scope>NUCLEOTIDE SEQUENCE [LARGE SCALE GENOMIC DNA]</scope>
    <source>
        <strain evidence="2 3">DSM 22380</strain>
    </source>
</reference>